<dbReference type="Pfam" id="PF17946">
    <property type="entry name" value="RecC_C"/>
    <property type="match status" value="1"/>
</dbReference>
<dbReference type="PIRSF" id="PIRSF000980">
    <property type="entry name" value="RecC"/>
    <property type="match status" value="1"/>
</dbReference>
<keyword evidence="5 10" id="KW-0347">Helicase</keyword>
<dbReference type="RefSeq" id="WP_315732875.1">
    <property type="nucleotide sequence ID" value="NZ_JAVYII010000004.1"/>
</dbReference>
<feature type="region of interest" description="Disordered" evidence="11">
    <location>
        <begin position="413"/>
        <end position="440"/>
    </location>
</feature>
<feature type="region of interest" description="Disordered" evidence="11">
    <location>
        <begin position="825"/>
        <end position="852"/>
    </location>
</feature>
<evidence type="ECO:0000313" key="13">
    <source>
        <dbReference type="EMBL" id="MDT9593390.1"/>
    </source>
</evidence>
<evidence type="ECO:0000256" key="10">
    <source>
        <dbReference type="HAMAP-Rule" id="MF_01486"/>
    </source>
</evidence>
<reference evidence="13 14" key="1">
    <citation type="submission" date="2023-08" db="EMBL/GenBank/DDBJ databases">
        <title>Nocardioides seae sp. nov., a bacterium isolated from a soil.</title>
        <authorList>
            <person name="Wang X."/>
        </authorList>
    </citation>
    <scope>NUCLEOTIDE SEQUENCE [LARGE SCALE GENOMIC DNA]</scope>
    <source>
        <strain evidence="13 14">YZH12</strain>
    </source>
</reference>
<dbReference type="EMBL" id="JAVYII010000004">
    <property type="protein sequence ID" value="MDT9593390.1"/>
    <property type="molecule type" value="Genomic_DNA"/>
</dbReference>
<dbReference type="InterPro" id="IPR041500">
    <property type="entry name" value="RecC_C"/>
</dbReference>
<dbReference type="NCBIfam" id="TIGR01450">
    <property type="entry name" value="recC"/>
    <property type="match status" value="1"/>
</dbReference>
<evidence type="ECO:0000259" key="12">
    <source>
        <dbReference type="Pfam" id="PF17946"/>
    </source>
</evidence>
<dbReference type="PANTHER" id="PTHR30591:SF1">
    <property type="entry name" value="RECBCD ENZYME SUBUNIT RECC"/>
    <property type="match status" value="1"/>
</dbReference>
<dbReference type="InterPro" id="IPR011335">
    <property type="entry name" value="Restrct_endonuc-II-like"/>
</dbReference>
<dbReference type="SUPFAM" id="SSF52540">
    <property type="entry name" value="P-loop containing nucleoside triphosphate hydrolases"/>
    <property type="match status" value="2"/>
</dbReference>
<keyword evidence="9 10" id="KW-0234">DNA repair</keyword>
<dbReference type="Gene3D" id="1.10.10.160">
    <property type="match status" value="1"/>
</dbReference>
<evidence type="ECO:0000256" key="5">
    <source>
        <dbReference type="ARBA" id="ARBA00022806"/>
    </source>
</evidence>
<sequence length="1177" mass="124717">MTLTVHRASRTDELAAGLGALLARPAPGADPFADELVVVPARGVERWLAQRLSHDLGAGPRGGDGVCAGVRFLSPASLASLLVGREQDDPWDPARLTWPVLAAIDAHLHEEWCAPLARHLGAIALPGDTPGSADLRRGRRWSVARRVAGLLGSYAAQRPHLVAAWRAGDDVDGAGGQVPDDLRWQPELLRRVVAAVDAAPPDERHAAALERLRAGADDLPLPARVSLFGHTRLPTAELELLEALAATRDVHLWLPVASPVLARRLDAIAAPAGPRRRDEDTSARAAAHPLLAALGRDARELQQRLAAVDGVRTDDLDDLPEPSPAAPVLQLLQADVRADRVPTAEQRAERARDVDDSVQVHSCHGPARQVEVLREVLVGMLADDPTLEPRDVLVMCPDVETYAPLVEAGFGLGDDPTAGGAAGGGPDGGPGGSSAHERHPAHRLRVRLADRALSSVNPLLALAERLVALAGGRVTASEVLDLAAQPVVRRRFGLDEDDLDRVGAWVRDAGVRWGLDAEHRAAYRLEGVGQNTWRAGLDRVLLGATMPGEGGAWVGSALPLDDVDSNDADLAGRVAELVDRLASVLDGLAGPRPAGEWAAHLAAGVDLLAAVAPPDAWQSAELDRELARLVPLADGAPVALPDVRAMLARQWGGRPTRAGFRTGTLTVATLVPMRSVPHRVVCLLGVDDGVFPRATVADGDDVLARTPLLGERDPRSEDRQLLLDAVMAAGERLVVLYTGAGEHTGGARPPSVPVGELVTAVHATAPIARPVVTAHPLQPFDAANLRPGSDDERALTPAGRGPLSFDAAALAGALAARGPRSVPWPLVREPLPPRRPATTAGAGSARGATGAVGAGDPGTVDLDDLVRFLVHPMKEFLRTRLDVATRFDADEVVDAIPLELDGLGRWGVGSRLLADALAEVHPDDAREAERRRAQLPPRALGDRVLDAAVGDVRELHLGTRELRTGEARTLEVDVDLGDLGRLVGTVGGVHGGNLVTVDFSSLKAKQRLTAWVRLLALSASHPDRSFVAHTVGRAGRAGPKRAIAGPLDHRALEWLRDLVELRERGLREPLPLPLRTGCAVAEGIRRQRAGDDVPIAEVARREWVTGFDAPVPGEAEDAAHVQLLGRAAPVDVLLEVPRDDEWWQPASAGAAFRTRLGQHAWRVWGPLLEGAEKVGPL</sequence>
<evidence type="ECO:0000256" key="1">
    <source>
        <dbReference type="ARBA" id="ARBA00022722"/>
    </source>
</evidence>
<comment type="similarity">
    <text evidence="10">Belongs to the RecC family.</text>
</comment>
<keyword evidence="3 10" id="KW-0227">DNA damage</keyword>
<keyword evidence="1 10" id="KW-0540">Nuclease</keyword>
<keyword evidence="8 10" id="KW-0238">DNA-binding</keyword>
<gene>
    <name evidence="10 13" type="primary">recC</name>
    <name evidence="13" type="ORF">RDV89_09950</name>
</gene>
<evidence type="ECO:0000256" key="2">
    <source>
        <dbReference type="ARBA" id="ARBA00022741"/>
    </source>
</evidence>
<feature type="domain" description="RecC C-terminal" evidence="12">
    <location>
        <begin position="858"/>
        <end position="1083"/>
    </location>
</feature>
<dbReference type="InterPro" id="IPR006697">
    <property type="entry name" value="RecC"/>
</dbReference>
<name>A0ABU3PVY2_9ACTN</name>
<comment type="function">
    <text evidence="10">A helicase/nuclease that prepares dsDNA breaks (DSB) for recombinational DNA repair. Binds to DSBs and unwinds DNA via a highly rapid and processive ATP-dependent bidirectional helicase activity. Unwinds dsDNA until it encounters a Chi (crossover hotspot instigator) sequence from the 3' direction. Cuts ssDNA a few nucleotides 3' to the Chi site. The properties and activities of the enzyme are changed at Chi. The Chi-altered holoenzyme produces a long 3'-ssDNA overhang and facilitates RecA-binding to the ssDNA for homologous DNA recombination and repair. Holoenzyme degrades any linearized DNA that is unable to undergo homologous recombination. In the holoenzyme this subunit recognizes the wild-type Chi sequence, and when added to isolated RecB increases its ATP-dependent helicase processivity.</text>
</comment>
<evidence type="ECO:0000256" key="6">
    <source>
        <dbReference type="ARBA" id="ARBA00022839"/>
    </source>
</evidence>
<dbReference type="Pfam" id="PF04257">
    <property type="entry name" value="Exonuc_V_gamma"/>
    <property type="match status" value="1"/>
</dbReference>
<evidence type="ECO:0000313" key="14">
    <source>
        <dbReference type="Proteomes" id="UP001268542"/>
    </source>
</evidence>
<dbReference type="PANTHER" id="PTHR30591">
    <property type="entry name" value="RECBCD ENZYME SUBUNIT RECC"/>
    <property type="match status" value="1"/>
</dbReference>
<evidence type="ECO:0000256" key="7">
    <source>
        <dbReference type="ARBA" id="ARBA00022840"/>
    </source>
</evidence>
<keyword evidence="6 10" id="KW-0269">Exonuclease</keyword>
<accession>A0ABU3PVY2</accession>
<feature type="compositionally biased region" description="Low complexity" evidence="11">
    <location>
        <begin position="836"/>
        <end position="849"/>
    </location>
</feature>
<dbReference type="InterPro" id="IPR027417">
    <property type="entry name" value="P-loop_NTPase"/>
</dbReference>
<keyword evidence="7 10" id="KW-0067">ATP-binding</keyword>
<evidence type="ECO:0000256" key="8">
    <source>
        <dbReference type="ARBA" id="ARBA00023125"/>
    </source>
</evidence>
<keyword evidence="4 10" id="KW-0378">Hydrolase</keyword>
<dbReference type="Gene3D" id="1.10.10.990">
    <property type="match status" value="1"/>
</dbReference>
<proteinExistence type="inferred from homology"/>
<protein>
    <recommendedName>
        <fullName evidence="10">RecBCD enzyme subunit RecC</fullName>
    </recommendedName>
    <alternativeName>
        <fullName evidence="10">Exonuclease V subunit RecC</fullName>
        <shortName evidence="10">ExoV subunit RecC</shortName>
    </alternativeName>
    <alternativeName>
        <fullName evidence="10">Helicase/nuclease RecBCD subunit RecC</fullName>
    </alternativeName>
</protein>
<comment type="miscellaneous">
    <text evidence="10">In the RecBCD complex, RecB has a slow 3'-5' helicase, an exonuclease activity and loads RecA onto ssDNA, RecD has a fast 5'-3' helicase activity, while RecC stimulates the ATPase and processivity of the RecB helicase and contributes to recognition of the Chi site.</text>
</comment>
<evidence type="ECO:0000256" key="11">
    <source>
        <dbReference type="SAM" id="MobiDB-lite"/>
    </source>
</evidence>
<comment type="subunit">
    <text evidence="10">Heterotrimer of RecB, RecC and RecD. All subunits contribute to DNA-binding.</text>
</comment>
<evidence type="ECO:0000256" key="9">
    <source>
        <dbReference type="ARBA" id="ARBA00023204"/>
    </source>
</evidence>
<dbReference type="HAMAP" id="MF_01486">
    <property type="entry name" value="RecC"/>
    <property type="match status" value="1"/>
</dbReference>
<dbReference type="InterPro" id="IPR013986">
    <property type="entry name" value="DExx_box_DNA_helicase_dom_sf"/>
</dbReference>
<feature type="compositionally biased region" description="Gly residues" evidence="11">
    <location>
        <begin position="420"/>
        <end position="432"/>
    </location>
</feature>
<evidence type="ECO:0000256" key="4">
    <source>
        <dbReference type="ARBA" id="ARBA00022801"/>
    </source>
</evidence>
<comment type="caution">
    <text evidence="13">The sequence shown here is derived from an EMBL/GenBank/DDBJ whole genome shotgun (WGS) entry which is preliminary data.</text>
</comment>
<evidence type="ECO:0000256" key="3">
    <source>
        <dbReference type="ARBA" id="ARBA00022763"/>
    </source>
</evidence>
<dbReference type="Gene3D" id="3.40.50.10930">
    <property type="match status" value="1"/>
</dbReference>
<dbReference type="SUPFAM" id="SSF52980">
    <property type="entry name" value="Restriction endonuclease-like"/>
    <property type="match status" value="1"/>
</dbReference>
<keyword evidence="2 10" id="KW-0547">Nucleotide-binding</keyword>
<dbReference type="Gene3D" id="3.40.50.300">
    <property type="entry name" value="P-loop containing nucleotide triphosphate hydrolases"/>
    <property type="match status" value="2"/>
</dbReference>
<dbReference type="GO" id="GO:0008854">
    <property type="term" value="F:exodeoxyribonuclease V activity"/>
    <property type="evidence" value="ECO:0007669"/>
    <property type="project" value="UniProtKB-EC"/>
</dbReference>
<keyword evidence="14" id="KW-1185">Reference proteome</keyword>
<organism evidence="13 14">
    <name type="scientific">Nocardioides imazamoxiresistens</name>
    <dbReference type="NCBI Taxonomy" id="3231893"/>
    <lineage>
        <taxon>Bacteria</taxon>
        <taxon>Bacillati</taxon>
        <taxon>Actinomycetota</taxon>
        <taxon>Actinomycetes</taxon>
        <taxon>Propionibacteriales</taxon>
        <taxon>Nocardioidaceae</taxon>
        <taxon>Nocardioides</taxon>
    </lineage>
</organism>
<dbReference type="Proteomes" id="UP001268542">
    <property type="component" value="Unassembled WGS sequence"/>
</dbReference>